<reference evidence="10" key="1">
    <citation type="submission" date="2025-08" db="UniProtKB">
        <authorList>
            <consortium name="RefSeq"/>
        </authorList>
    </citation>
    <scope>IDENTIFICATION</scope>
</reference>
<keyword evidence="6 9" id="KW-0811">Translocation</keyword>
<evidence type="ECO:0000256" key="4">
    <source>
        <dbReference type="ARBA" id="ARBA00022816"/>
    </source>
</evidence>
<dbReference type="PANTHER" id="PTHR13373:SF21">
    <property type="entry name" value="NUCLEAR PORE COMPLEX PROTEIN NUP85"/>
    <property type="match status" value="1"/>
</dbReference>
<dbReference type="RefSeq" id="XP_013169524.1">
    <property type="nucleotide sequence ID" value="XM_013314070.1"/>
</dbReference>
<name>A0AAJ6ZCD6_PAPXU</name>
<keyword evidence="7 9" id="KW-0906">Nuclear pore complex</keyword>
<evidence type="ECO:0000256" key="3">
    <source>
        <dbReference type="ARBA" id="ARBA00022448"/>
    </source>
</evidence>
<keyword evidence="3 9" id="KW-0813">Transport</keyword>
<evidence type="ECO:0000256" key="8">
    <source>
        <dbReference type="ARBA" id="ARBA00023242"/>
    </source>
</evidence>
<keyword evidence="8 9" id="KW-0539">Nucleus</keyword>
<accession>A0AAJ6ZCD6</accession>
<dbReference type="InterPro" id="IPR011502">
    <property type="entry name" value="Nucleoporin_Nup85"/>
</dbReference>
<dbReference type="PANTHER" id="PTHR13373">
    <property type="entry name" value="FROUNT PROTEIN-RELATED"/>
    <property type="match status" value="1"/>
</dbReference>
<comment type="subunit">
    <text evidence="9">Component of the nuclear pore complex (NPC).</text>
</comment>
<dbReference type="AlphaFoldDB" id="A0AAJ6ZCD6"/>
<comment type="subcellular location">
    <subcellularLocation>
        <location evidence="1 9">Nucleus</location>
        <location evidence="1 9">Nuclear pore complex</location>
    </subcellularLocation>
</comment>
<evidence type="ECO:0000256" key="9">
    <source>
        <dbReference type="RuleBase" id="RU365073"/>
    </source>
</evidence>
<comment type="function">
    <text evidence="9">Functions as a component of the nuclear pore complex (NPC).</text>
</comment>
<dbReference type="GO" id="GO:0006406">
    <property type="term" value="P:mRNA export from nucleus"/>
    <property type="evidence" value="ECO:0007669"/>
    <property type="project" value="TreeGrafter"/>
</dbReference>
<dbReference type="GO" id="GO:0006606">
    <property type="term" value="P:protein import into nucleus"/>
    <property type="evidence" value="ECO:0007669"/>
    <property type="project" value="TreeGrafter"/>
</dbReference>
<keyword evidence="9" id="KW-0472">Membrane</keyword>
<evidence type="ECO:0000256" key="5">
    <source>
        <dbReference type="ARBA" id="ARBA00022927"/>
    </source>
</evidence>
<dbReference type="GO" id="GO:0017056">
    <property type="term" value="F:structural constituent of nuclear pore"/>
    <property type="evidence" value="ECO:0007669"/>
    <property type="project" value="TreeGrafter"/>
</dbReference>
<evidence type="ECO:0000256" key="2">
    <source>
        <dbReference type="ARBA" id="ARBA00005573"/>
    </source>
</evidence>
<evidence type="ECO:0000256" key="1">
    <source>
        <dbReference type="ARBA" id="ARBA00004567"/>
    </source>
</evidence>
<dbReference type="GO" id="GO:0031965">
    <property type="term" value="C:nuclear membrane"/>
    <property type="evidence" value="ECO:0007669"/>
    <property type="project" value="UniProtKB-UniRule"/>
</dbReference>
<dbReference type="Proteomes" id="UP000694872">
    <property type="component" value="Unplaced"/>
</dbReference>
<dbReference type="KEGG" id="pxu:106119168"/>
<evidence type="ECO:0000256" key="7">
    <source>
        <dbReference type="ARBA" id="ARBA00023132"/>
    </source>
</evidence>
<protein>
    <recommendedName>
        <fullName evidence="9">Nuclear pore complex protein Nup85</fullName>
    </recommendedName>
</protein>
<dbReference type="GeneID" id="106119168"/>
<sequence length="650" mass="72977">MNISGFSSNGVMEKHLKRSDRAKTFVLPNKCFEKHVACAWRRGNSFTVYPRSQTVSKNQGNISDNKILKVRQEILLFIPILRKLINDSNGVFLSLQKVAENTNSDNQVEFWKLSRQYRSIVRSIIENLQEAAEEESDALAKNSLNSYATIFYSIECIWHLCEILFIKNIPGDVVLPFLLEWVCCHFPSHDQTAAQLLEARERGSEDHPEYWDTVVSLIIQGRIDDARDLLRLHSASESAEFKLVANSLRTMPVYNIYGGISSGEFTIVWKHWQAECRAILNSQSLSSLPYLQLIMRLLIGDYTAFESICSKYPSWFYLLGGYVLFTRPWARRRELADAAAACAGLGAAHAHSHLNTVIRALLEGDLHQMIYEIQQMSDNGWFATHLTDMLYHCGKLQVLDEHQTDMTKRLRDSLVLEYGSLVMEHGALWCTGLSYLAACPPEGPRRAELLLERLPLDSEEKAMRIIAEAKKYDLLGVVQTVCACMSARGRGAGRVGAALAWAGRARGAGLCAGAAHAALREYCAGAPLPAADMLLSAGSTLLMDDTLLLLGKYSDFHRLYNNKEFKKAAKLLISLITSKIAPEYFWETLLLDTLPLLEAEEPVFSSTETYEILLCLELRTKLLTGEKADLLRLACVRNLARTVLLDGVEE</sequence>
<keyword evidence="5 9" id="KW-0653">Protein transport</keyword>
<gene>
    <name evidence="10" type="primary">LOC106119168</name>
</gene>
<keyword evidence="4 9" id="KW-0509">mRNA transport</keyword>
<comment type="similarity">
    <text evidence="2 9">Belongs to the nucleoporin Nup85 family.</text>
</comment>
<evidence type="ECO:0000256" key="6">
    <source>
        <dbReference type="ARBA" id="ARBA00023010"/>
    </source>
</evidence>
<dbReference type="CTD" id="37078"/>
<organism evidence="10">
    <name type="scientific">Papilio xuthus</name>
    <name type="common">Asian swallowtail butterfly</name>
    <dbReference type="NCBI Taxonomy" id="66420"/>
    <lineage>
        <taxon>Eukaryota</taxon>
        <taxon>Metazoa</taxon>
        <taxon>Ecdysozoa</taxon>
        <taxon>Arthropoda</taxon>
        <taxon>Hexapoda</taxon>
        <taxon>Insecta</taxon>
        <taxon>Pterygota</taxon>
        <taxon>Neoptera</taxon>
        <taxon>Endopterygota</taxon>
        <taxon>Lepidoptera</taxon>
        <taxon>Glossata</taxon>
        <taxon>Ditrysia</taxon>
        <taxon>Papilionoidea</taxon>
        <taxon>Papilionidae</taxon>
        <taxon>Papilioninae</taxon>
        <taxon>Papilio</taxon>
    </lineage>
</organism>
<dbReference type="Pfam" id="PF07575">
    <property type="entry name" value="Nucleopor_Nup85"/>
    <property type="match status" value="1"/>
</dbReference>
<evidence type="ECO:0000313" key="10">
    <source>
        <dbReference type="RefSeq" id="XP_013169524.1"/>
    </source>
</evidence>
<dbReference type="GO" id="GO:0031080">
    <property type="term" value="C:nuclear pore outer ring"/>
    <property type="evidence" value="ECO:0007669"/>
    <property type="project" value="TreeGrafter"/>
</dbReference>
<proteinExistence type="inferred from homology"/>
<dbReference type="GO" id="GO:0045893">
    <property type="term" value="P:positive regulation of DNA-templated transcription"/>
    <property type="evidence" value="ECO:0007669"/>
    <property type="project" value="TreeGrafter"/>
</dbReference>